<comment type="function">
    <text evidence="11">Small subunit of the glutamine-dependent carbamoyl phosphate synthetase (CPSase). CPSase catalyzes the formation of carbamoyl phosphate from the ammonia moiety of glutamine, carbonate, and phosphate donated by ATP, constituting the first step of 2 biosynthetic pathways, one leading to arginine and/or urea and the other to pyrimidine nucleotides. The small subunit (glutamine amidotransferase) binds and cleaves glutamine to supply the large subunit with the substrate ammonia.</text>
</comment>
<dbReference type="FunFam" id="3.50.30.20:FF:000001">
    <property type="entry name" value="Carbamoyl-phosphate synthase small chain"/>
    <property type="match status" value="1"/>
</dbReference>
<keyword evidence="7 11" id="KW-0315">Glutamine amidotransferase</keyword>
<feature type="binding site" evidence="11">
    <location>
        <position position="233"/>
    </location>
    <ligand>
        <name>L-glutamine</name>
        <dbReference type="ChEBI" id="CHEBI:58359"/>
    </ligand>
</feature>
<feature type="binding site" evidence="11">
    <location>
        <position position="262"/>
    </location>
    <ligand>
        <name>L-glutamine</name>
        <dbReference type="ChEBI" id="CHEBI:58359"/>
    </ligand>
</feature>
<dbReference type="UniPathway" id="UPA00068">
    <property type="reaction ID" value="UER00171"/>
</dbReference>
<keyword evidence="4 11" id="KW-0436">Ligase</keyword>
<comment type="catalytic activity">
    <reaction evidence="10 11">
        <text>L-glutamine + H2O = L-glutamate + NH4(+)</text>
        <dbReference type="Rhea" id="RHEA:15889"/>
        <dbReference type="ChEBI" id="CHEBI:15377"/>
        <dbReference type="ChEBI" id="CHEBI:28938"/>
        <dbReference type="ChEBI" id="CHEBI:29985"/>
        <dbReference type="ChEBI" id="CHEBI:58359"/>
    </reaction>
</comment>
<feature type="region of interest" description="CPSase" evidence="11">
    <location>
        <begin position="1"/>
        <end position="182"/>
    </location>
</feature>
<evidence type="ECO:0000259" key="12">
    <source>
        <dbReference type="SMART" id="SM01097"/>
    </source>
</evidence>
<evidence type="ECO:0000256" key="1">
    <source>
        <dbReference type="ARBA" id="ARBA00004812"/>
    </source>
</evidence>
<comment type="caution">
    <text evidence="11">Lacks conserved residue(s) required for the propagation of feature annotation.</text>
</comment>
<dbReference type="GO" id="GO:0006526">
    <property type="term" value="P:L-arginine biosynthetic process"/>
    <property type="evidence" value="ECO:0007669"/>
    <property type="project" value="UniProtKB-UniRule"/>
</dbReference>
<name>C6HY89_9BACT</name>
<dbReference type="InterPro" id="IPR029062">
    <property type="entry name" value="Class_I_gatase-like"/>
</dbReference>
<evidence type="ECO:0000313" key="14">
    <source>
        <dbReference type="Proteomes" id="UP000009374"/>
    </source>
</evidence>
<dbReference type="CDD" id="cd01744">
    <property type="entry name" value="GATase1_CPSase"/>
    <property type="match status" value="1"/>
</dbReference>
<feature type="active site" evidence="11">
    <location>
        <position position="344"/>
    </location>
</feature>
<feature type="domain" description="Carbamoyl-phosphate synthase small subunit N-terminal" evidence="12">
    <location>
        <begin position="8"/>
        <end position="138"/>
    </location>
</feature>
<dbReference type="PANTHER" id="PTHR43418:SF7">
    <property type="entry name" value="CARBAMOYL-PHOSPHATE SYNTHASE SMALL CHAIN"/>
    <property type="match status" value="1"/>
</dbReference>
<keyword evidence="14" id="KW-1185">Reference proteome</keyword>
<feature type="binding site" evidence="11">
    <location>
        <position position="52"/>
    </location>
    <ligand>
        <name>L-glutamine</name>
        <dbReference type="ChEBI" id="CHEBI:58359"/>
    </ligand>
</feature>
<feature type="binding site" evidence="11">
    <location>
        <position position="303"/>
    </location>
    <ligand>
        <name>L-glutamine</name>
        <dbReference type="ChEBI" id="CHEBI:58359"/>
    </ligand>
</feature>
<dbReference type="InterPro" id="IPR036480">
    <property type="entry name" value="CarbP_synth_ssu_N_sf"/>
</dbReference>
<dbReference type="PANTHER" id="PTHR43418">
    <property type="entry name" value="MULTIFUNCTIONAL TRYPTOPHAN BIOSYNTHESIS PROTEIN-RELATED"/>
    <property type="match status" value="1"/>
</dbReference>
<keyword evidence="11" id="KW-0028">Amino-acid biosynthesis</keyword>
<reference evidence="13 14" key="1">
    <citation type="journal article" date="2009" name="Appl. Environ. Microbiol.">
        <title>Community genomic and proteomic analyses of chemoautotrophic iron-oxidizing "Leptospirillum rubarum" (Group II) and "Leptospirillum ferrodiazotrophum" (Group III) bacteria in acid mine drainage biofilms.</title>
        <authorList>
            <person name="Goltsman D.S."/>
            <person name="Denef V.J."/>
            <person name="Singer S.W."/>
            <person name="VerBerkmoes N.C."/>
            <person name="Lefsrud M."/>
            <person name="Mueller R.S."/>
            <person name="Dick G.J."/>
            <person name="Sun C.L."/>
            <person name="Wheeler K.E."/>
            <person name="Zemla A."/>
            <person name="Baker B.J."/>
            <person name="Hauser L."/>
            <person name="Land M."/>
            <person name="Shah M.B."/>
            <person name="Thelen M.P."/>
            <person name="Hettich R.L."/>
            <person name="Banfield J.F."/>
        </authorList>
    </citation>
    <scope>NUCLEOTIDE SEQUENCE [LARGE SCALE GENOMIC DNA]</scope>
</reference>
<keyword evidence="5 11" id="KW-0547">Nucleotide-binding</keyword>
<dbReference type="EC" id="6.3.5.5" evidence="11"/>
<dbReference type="SMART" id="SM01097">
    <property type="entry name" value="CPSase_sm_chain"/>
    <property type="match status" value="1"/>
</dbReference>
<evidence type="ECO:0000256" key="3">
    <source>
        <dbReference type="ARBA" id="ARBA00007800"/>
    </source>
</evidence>
<feature type="binding site" evidence="11">
    <location>
        <position position="231"/>
    </location>
    <ligand>
        <name>L-glutamine</name>
        <dbReference type="ChEBI" id="CHEBI:58359"/>
    </ligand>
</feature>
<evidence type="ECO:0000256" key="6">
    <source>
        <dbReference type="ARBA" id="ARBA00022840"/>
    </source>
</evidence>
<evidence type="ECO:0000313" key="13">
    <source>
        <dbReference type="EMBL" id="EES52440.1"/>
    </source>
</evidence>
<dbReference type="SUPFAM" id="SSF52021">
    <property type="entry name" value="Carbamoyl phosphate synthetase, small subunit N-terminal domain"/>
    <property type="match status" value="1"/>
</dbReference>
<keyword evidence="8 11" id="KW-0665">Pyrimidine biosynthesis</keyword>
<dbReference type="GO" id="GO:0044205">
    <property type="term" value="P:'de novo' UMP biosynthetic process"/>
    <property type="evidence" value="ECO:0007669"/>
    <property type="project" value="UniProtKB-UniRule"/>
</dbReference>
<evidence type="ECO:0000256" key="11">
    <source>
        <dbReference type="HAMAP-Rule" id="MF_01209"/>
    </source>
</evidence>
<dbReference type="GO" id="GO:0005524">
    <property type="term" value="F:ATP binding"/>
    <property type="evidence" value="ECO:0007669"/>
    <property type="project" value="UniProtKB-UniRule"/>
</dbReference>
<dbReference type="PROSITE" id="PS51273">
    <property type="entry name" value="GATASE_TYPE_1"/>
    <property type="match status" value="1"/>
</dbReference>
<comment type="subunit">
    <text evidence="11">Composed of two chains; the small (or glutamine) chain promotes the hydrolysis of glutamine to ammonia, which is used by the large (or ammonia) chain to synthesize carbamoyl phosphate. Tetramer of heterodimers (alpha,beta)4.</text>
</comment>
<dbReference type="GO" id="GO:0004359">
    <property type="term" value="F:glutaminase activity"/>
    <property type="evidence" value="ECO:0007669"/>
    <property type="project" value="RHEA"/>
</dbReference>
<evidence type="ECO:0000256" key="5">
    <source>
        <dbReference type="ARBA" id="ARBA00022741"/>
    </source>
</evidence>
<dbReference type="SUPFAM" id="SSF52317">
    <property type="entry name" value="Class I glutamine amidotransferase-like"/>
    <property type="match status" value="1"/>
</dbReference>
<feature type="active site" evidence="11">
    <location>
        <position position="342"/>
    </location>
</feature>
<dbReference type="GO" id="GO:0006541">
    <property type="term" value="P:glutamine metabolic process"/>
    <property type="evidence" value="ECO:0007669"/>
    <property type="project" value="InterPro"/>
</dbReference>
<dbReference type="PRINTS" id="PR00099">
    <property type="entry name" value="CPSGATASE"/>
</dbReference>
<comment type="similarity">
    <text evidence="3 11">Belongs to the CarA family.</text>
</comment>
<feature type="binding site" evidence="11">
    <location>
        <position position="300"/>
    </location>
    <ligand>
        <name>L-glutamine</name>
        <dbReference type="ChEBI" id="CHEBI:58359"/>
    </ligand>
</feature>
<dbReference type="Pfam" id="PF00117">
    <property type="entry name" value="GATase"/>
    <property type="match status" value="1"/>
</dbReference>
<dbReference type="Gene3D" id="3.50.30.20">
    <property type="entry name" value="Carbamoyl-phosphate synthase small subunit, N-terminal domain"/>
    <property type="match status" value="1"/>
</dbReference>
<evidence type="ECO:0000256" key="9">
    <source>
        <dbReference type="ARBA" id="ARBA00048816"/>
    </source>
</evidence>
<dbReference type="InterPro" id="IPR017926">
    <property type="entry name" value="GATASE"/>
</dbReference>
<keyword evidence="6 11" id="KW-0067">ATP-binding</keyword>
<protein>
    <recommendedName>
        <fullName evidence="11">Carbamoyl phosphate synthase small chain</fullName>
        <ecNumber evidence="11">6.3.5.5</ecNumber>
    </recommendedName>
    <alternativeName>
        <fullName evidence="11">Carbamoyl phosphate synthetase glutamine chain</fullName>
    </alternativeName>
</protein>
<comment type="pathway">
    <text evidence="1 11">Pyrimidine metabolism; UMP biosynthesis via de novo pathway; (S)-dihydroorotate from bicarbonate: step 1/3.</text>
</comment>
<gene>
    <name evidence="11" type="primary">carA</name>
    <name evidence="13" type="ORF">UBAL3_94170047</name>
</gene>
<dbReference type="InterPro" id="IPR006274">
    <property type="entry name" value="CarbamoylP_synth_ssu"/>
</dbReference>
<evidence type="ECO:0000256" key="7">
    <source>
        <dbReference type="ARBA" id="ARBA00022962"/>
    </source>
</evidence>
<comment type="catalytic activity">
    <reaction evidence="9 11">
        <text>hydrogencarbonate + L-glutamine + 2 ATP + H2O = carbamoyl phosphate + L-glutamate + 2 ADP + phosphate + 2 H(+)</text>
        <dbReference type="Rhea" id="RHEA:18633"/>
        <dbReference type="ChEBI" id="CHEBI:15377"/>
        <dbReference type="ChEBI" id="CHEBI:15378"/>
        <dbReference type="ChEBI" id="CHEBI:17544"/>
        <dbReference type="ChEBI" id="CHEBI:29985"/>
        <dbReference type="ChEBI" id="CHEBI:30616"/>
        <dbReference type="ChEBI" id="CHEBI:43474"/>
        <dbReference type="ChEBI" id="CHEBI:58228"/>
        <dbReference type="ChEBI" id="CHEBI:58359"/>
        <dbReference type="ChEBI" id="CHEBI:456216"/>
        <dbReference type="EC" id="6.3.5.5"/>
    </reaction>
</comment>
<feature type="binding site" evidence="11">
    <location>
        <position position="259"/>
    </location>
    <ligand>
        <name>L-glutamine</name>
        <dbReference type="ChEBI" id="CHEBI:58359"/>
    </ligand>
</feature>
<dbReference type="PRINTS" id="PR00096">
    <property type="entry name" value="GATASE"/>
</dbReference>
<accession>C6HY89</accession>
<evidence type="ECO:0000256" key="4">
    <source>
        <dbReference type="ARBA" id="ARBA00022598"/>
    </source>
</evidence>
<dbReference type="InterPro" id="IPR002474">
    <property type="entry name" value="CarbamoylP_synth_ssu_N"/>
</dbReference>
<evidence type="ECO:0000256" key="2">
    <source>
        <dbReference type="ARBA" id="ARBA00005077"/>
    </source>
</evidence>
<dbReference type="UniPathway" id="UPA00070">
    <property type="reaction ID" value="UER00115"/>
</dbReference>
<dbReference type="InterPro" id="IPR050472">
    <property type="entry name" value="Anth_synth/Amidotransfase"/>
</dbReference>
<evidence type="ECO:0000256" key="8">
    <source>
        <dbReference type="ARBA" id="ARBA00022975"/>
    </source>
</evidence>
<dbReference type="InterPro" id="IPR035686">
    <property type="entry name" value="CPSase_GATase1"/>
</dbReference>
<dbReference type="EMBL" id="GG693877">
    <property type="protein sequence ID" value="EES52440.1"/>
    <property type="molecule type" value="Genomic_DNA"/>
</dbReference>
<feature type="active site" description="Nucleophile" evidence="11">
    <location>
        <position position="258"/>
    </location>
</feature>
<organism evidence="13 14">
    <name type="scientific">Leptospirillum ferrodiazotrophum</name>
    <dbReference type="NCBI Taxonomy" id="412449"/>
    <lineage>
        <taxon>Bacteria</taxon>
        <taxon>Pseudomonadati</taxon>
        <taxon>Nitrospirota</taxon>
        <taxon>Nitrospiria</taxon>
        <taxon>Nitrospirales</taxon>
        <taxon>Nitrospiraceae</taxon>
        <taxon>Leptospirillum</taxon>
    </lineage>
</organism>
<dbReference type="GO" id="GO:0004088">
    <property type="term" value="F:carbamoyl-phosphate synthase (glutamine-hydrolyzing) activity"/>
    <property type="evidence" value="ECO:0007669"/>
    <property type="project" value="UniProtKB-UniRule"/>
</dbReference>
<proteinExistence type="inferred from homology"/>
<dbReference type="Gene3D" id="3.40.50.880">
    <property type="match status" value="1"/>
</dbReference>
<sequence>MSGLSWKKKISLALEDGTVLRGMSAGVSGTVTGEFVFNTAMSGYEEVLTDPSYAGQIVTMTSPMIGNTGITREDAESTGVHLSGFVAREIVALPSNHRSRLSLPDYFQERGVVAASGIDTRLLTLRLRDRGVLRGILTTEEHDPVALRKAANEILPISEVDLVGRVASRERMTLFPEGPSSLRVVLIDYGAKASIARFLLGLGIGVTVVPPRTTARQILDDSPDGVILSNGPGDPASLDSEVETIRGLVGRLPLFGICLGHQLLARAVGARTFKLPFGHHGINHPVLDLRDGRVLITSQNHNYAVDPRSLPAGAIRTFESLYDHSLEGLWFREARIYSVQFHPESAPGPHDARSVFSSFHSILLGEDP</sequence>
<keyword evidence="11" id="KW-0055">Arginine biosynthesis</keyword>
<dbReference type="NCBIfam" id="TIGR01368">
    <property type="entry name" value="CPSaseIIsmall"/>
    <property type="match status" value="1"/>
</dbReference>
<dbReference type="NCBIfam" id="NF009475">
    <property type="entry name" value="PRK12838.1"/>
    <property type="match status" value="1"/>
</dbReference>
<dbReference type="PRINTS" id="PR00097">
    <property type="entry name" value="ANTSNTHASEII"/>
</dbReference>
<dbReference type="Pfam" id="PF00988">
    <property type="entry name" value="CPSase_sm_chain"/>
    <property type="match status" value="1"/>
</dbReference>
<dbReference type="GO" id="GO:0006207">
    <property type="term" value="P:'de novo' pyrimidine nucleobase biosynthetic process"/>
    <property type="evidence" value="ECO:0007669"/>
    <property type="project" value="InterPro"/>
</dbReference>
<dbReference type="HAMAP" id="MF_01209">
    <property type="entry name" value="CPSase_S_chain"/>
    <property type="match status" value="1"/>
</dbReference>
<dbReference type="Proteomes" id="UP000009374">
    <property type="component" value="Unassembled WGS sequence"/>
</dbReference>
<dbReference type="AlphaFoldDB" id="C6HY89"/>
<comment type="pathway">
    <text evidence="2 11">Amino-acid biosynthesis; L-arginine biosynthesis; carbamoyl phosphate from bicarbonate: step 1/1.</text>
</comment>
<evidence type="ECO:0000256" key="10">
    <source>
        <dbReference type="ARBA" id="ARBA00049285"/>
    </source>
</evidence>